<dbReference type="Proteomes" id="UP000637578">
    <property type="component" value="Unassembled WGS sequence"/>
</dbReference>
<proteinExistence type="predicted"/>
<dbReference type="RefSeq" id="WP_189061578.1">
    <property type="nucleotide sequence ID" value="NZ_BMMK01000044.1"/>
</dbReference>
<accession>A0A8J3CHU0</accession>
<protein>
    <submittedName>
        <fullName evidence="1">Uncharacterized protein</fullName>
    </submittedName>
</protein>
<comment type="caution">
    <text evidence="1">The sequence shown here is derived from an EMBL/GenBank/DDBJ whole genome shotgun (WGS) entry which is preliminary data.</text>
</comment>
<sequence>MSGFQVDPEVLGRVERGITEALENLGALAPHGSERSAIGLERLRFEFWEAGHQGLLDTHNNMVERMHWCLRDLLTESEDHVERLVDTRTAYEKAQDAATAAFQKILDTVQGDPLGGS</sequence>
<organism evidence="1 2">
    <name type="scientific">Longimycelium tulufanense</name>
    <dbReference type="NCBI Taxonomy" id="907463"/>
    <lineage>
        <taxon>Bacteria</taxon>
        <taxon>Bacillati</taxon>
        <taxon>Actinomycetota</taxon>
        <taxon>Actinomycetes</taxon>
        <taxon>Pseudonocardiales</taxon>
        <taxon>Pseudonocardiaceae</taxon>
        <taxon>Longimycelium</taxon>
    </lineage>
</organism>
<reference evidence="1" key="2">
    <citation type="submission" date="2020-09" db="EMBL/GenBank/DDBJ databases">
        <authorList>
            <person name="Sun Q."/>
            <person name="Zhou Y."/>
        </authorList>
    </citation>
    <scope>NUCLEOTIDE SEQUENCE</scope>
    <source>
        <strain evidence="1">CGMCC 4.5737</strain>
    </source>
</reference>
<name>A0A8J3CHU0_9PSEU</name>
<evidence type="ECO:0000313" key="2">
    <source>
        <dbReference type="Proteomes" id="UP000637578"/>
    </source>
</evidence>
<dbReference type="AlphaFoldDB" id="A0A8J3CHU0"/>
<keyword evidence="2" id="KW-1185">Reference proteome</keyword>
<reference evidence="1" key="1">
    <citation type="journal article" date="2014" name="Int. J. Syst. Evol. Microbiol.">
        <title>Complete genome sequence of Corynebacterium casei LMG S-19264T (=DSM 44701T), isolated from a smear-ripened cheese.</title>
        <authorList>
            <consortium name="US DOE Joint Genome Institute (JGI-PGF)"/>
            <person name="Walter F."/>
            <person name="Albersmeier A."/>
            <person name="Kalinowski J."/>
            <person name="Ruckert C."/>
        </authorList>
    </citation>
    <scope>NUCLEOTIDE SEQUENCE</scope>
    <source>
        <strain evidence="1">CGMCC 4.5737</strain>
    </source>
</reference>
<gene>
    <name evidence="1" type="ORF">GCM10012275_57600</name>
</gene>
<dbReference type="EMBL" id="BMMK01000044">
    <property type="protein sequence ID" value="GGM79464.1"/>
    <property type="molecule type" value="Genomic_DNA"/>
</dbReference>
<evidence type="ECO:0000313" key="1">
    <source>
        <dbReference type="EMBL" id="GGM79464.1"/>
    </source>
</evidence>